<dbReference type="RefSeq" id="WP_135870003.1">
    <property type="nucleotide sequence ID" value="NZ_SRSC01000002.1"/>
</dbReference>
<keyword evidence="1" id="KW-0472">Membrane</keyword>
<dbReference type="EMBL" id="SRSC01000002">
    <property type="protein sequence ID" value="TGU72527.1"/>
    <property type="molecule type" value="Genomic_DNA"/>
</dbReference>
<evidence type="ECO:0000313" key="2">
    <source>
        <dbReference type="EMBL" id="TGU72527.1"/>
    </source>
</evidence>
<evidence type="ECO:0000313" key="3">
    <source>
        <dbReference type="Proteomes" id="UP000306416"/>
    </source>
</evidence>
<feature type="transmembrane region" description="Helical" evidence="1">
    <location>
        <begin position="7"/>
        <end position="27"/>
    </location>
</feature>
<proteinExistence type="predicted"/>
<reference evidence="2 3" key="1">
    <citation type="submission" date="2019-04" db="EMBL/GenBank/DDBJ databases">
        <title>Geobacter oryzae sp. nov., ferric-reducing bacteria isolated from paddy soil.</title>
        <authorList>
            <person name="Xu Z."/>
            <person name="Masuda Y."/>
            <person name="Itoh H."/>
            <person name="Senoo K."/>
        </authorList>
    </citation>
    <scope>NUCLEOTIDE SEQUENCE [LARGE SCALE GENOMIC DNA]</scope>
    <source>
        <strain evidence="2 3">Red111</strain>
    </source>
</reference>
<organism evidence="2 3">
    <name type="scientific">Geomonas terrae</name>
    <dbReference type="NCBI Taxonomy" id="2562681"/>
    <lineage>
        <taxon>Bacteria</taxon>
        <taxon>Pseudomonadati</taxon>
        <taxon>Thermodesulfobacteriota</taxon>
        <taxon>Desulfuromonadia</taxon>
        <taxon>Geobacterales</taxon>
        <taxon>Geobacteraceae</taxon>
        <taxon>Geomonas</taxon>
    </lineage>
</organism>
<gene>
    <name evidence="2" type="ORF">E4633_09495</name>
</gene>
<name>A0A4S1CG65_9BACT</name>
<evidence type="ECO:0000256" key="1">
    <source>
        <dbReference type="SAM" id="Phobius"/>
    </source>
</evidence>
<keyword evidence="3" id="KW-1185">Reference proteome</keyword>
<dbReference type="Proteomes" id="UP000306416">
    <property type="component" value="Unassembled WGS sequence"/>
</dbReference>
<accession>A0A4S1CG65</accession>
<comment type="caution">
    <text evidence="2">The sequence shown here is derived from an EMBL/GenBank/DDBJ whole genome shotgun (WGS) entry which is preliminary data.</text>
</comment>
<feature type="transmembrane region" description="Helical" evidence="1">
    <location>
        <begin position="33"/>
        <end position="52"/>
    </location>
</feature>
<sequence length="88" mass="10397">MPKEIMEWGYIGVFFLLPGLIGAWVAYTKGRNPLMWFLLNFCFPPTVMVTIFQRPLRPVDGHYRQCPKCREFSKWRETSCRFCGTELS</sequence>
<keyword evidence="1" id="KW-1133">Transmembrane helix</keyword>
<protein>
    <recommendedName>
        <fullName evidence="4">Zinc ribbon domain-containing protein</fullName>
    </recommendedName>
</protein>
<evidence type="ECO:0008006" key="4">
    <source>
        <dbReference type="Google" id="ProtNLM"/>
    </source>
</evidence>
<keyword evidence="1" id="KW-0812">Transmembrane</keyword>
<dbReference type="AlphaFoldDB" id="A0A4S1CG65"/>